<name>A0A8S3CZ08_9BILA</name>
<proteinExistence type="predicted"/>
<dbReference type="AlphaFoldDB" id="A0A8S3CZ08"/>
<organism evidence="1 2">
    <name type="scientific">Rotaria magnacalcarata</name>
    <dbReference type="NCBI Taxonomy" id="392030"/>
    <lineage>
        <taxon>Eukaryota</taxon>
        <taxon>Metazoa</taxon>
        <taxon>Spiralia</taxon>
        <taxon>Gnathifera</taxon>
        <taxon>Rotifera</taxon>
        <taxon>Eurotatoria</taxon>
        <taxon>Bdelloidea</taxon>
        <taxon>Philodinida</taxon>
        <taxon>Philodinidae</taxon>
        <taxon>Rotaria</taxon>
    </lineage>
</organism>
<comment type="caution">
    <text evidence="1">The sequence shown here is derived from an EMBL/GenBank/DDBJ whole genome shotgun (WGS) entry which is preliminary data.</text>
</comment>
<feature type="non-terminal residue" evidence="1">
    <location>
        <position position="1"/>
    </location>
</feature>
<gene>
    <name evidence="1" type="ORF">GIL414_LOCUS53447</name>
</gene>
<dbReference type="Proteomes" id="UP000681720">
    <property type="component" value="Unassembled WGS sequence"/>
</dbReference>
<evidence type="ECO:0000313" key="1">
    <source>
        <dbReference type="EMBL" id="CAF4933779.1"/>
    </source>
</evidence>
<accession>A0A8S3CZ08</accession>
<evidence type="ECO:0000313" key="2">
    <source>
        <dbReference type="Proteomes" id="UP000681720"/>
    </source>
</evidence>
<sequence>MFNFSSNNHPPANNSKQFYVGQTILTLLNDAKLYQGTLIRYGAKNDWL</sequence>
<dbReference type="EMBL" id="CAJOBJ010185371">
    <property type="protein sequence ID" value="CAF4933779.1"/>
    <property type="molecule type" value="Genomic_DNA"/>
</dbReference>
<reference evidence="1" key="1">
    <citation type="submission" date="2021-02" db="EMBL/GenBank/DDBJ databases">
        <authorList>
            <person name="Nowell W R."/>
        </authorList>
    </citation>
    <scope>NUCLEOTIDE SEQUENCE</scope>
</reference>
<protein>
    <submittedName>
        <fullName evidence="1">Uncharacterized protein</fullName>
    </submittedName>
</protein>